<evidence type="ECO:0000256" key="7">
    <source>
        <dbReference type="ARBA" id="ARBA00023150"/>
    </source>
</evidence>
<evidence type="ECO:0000256" key="8">
    <source>
        <dbReference type="ARBA" id="ARBA00047317"/>
    </source>
</evidence>
<comment type="function">
    <text evidence="1 9">Catalyzes the insertion of molybdate into adenylated molybdopterin with the concomitant release of AMP.</text>
</comment>
<evidence type="ECO:0000259" key="10">
    <source>
        <dbReference type="SMART" id="SM00852"/>
    </source>
</evidence>
<dbReference type="CDD" id="cd00887">
    <property type="entry name" value="MoeA"/>
    <property type="match status" value="1"/>
</dbReference>
<dbReference type="InterPro" id="IPR001453">
    <property type="entry name" value="MoaB/Mog_dom"/>
</dbReference>
<dbReference type="GO" id="GO:0006777">
    <property type="term" value="P:Mo-molybdopterin cofactor biosynthetic process"/>
    <property type="evidence" value="ECO:0007669"/>
    <property type="project" value="UniProtKB-UniRule"/>
</dbReference>
<comment type="similarity">
    <text evidence="3 9">Belongs to the MoeA family.</text>
</comment>
<dbReference type="GO" id="GO:0061599">
    <property type="term" value="F:molybdopterin molybdotransferase activity"/>
    <property type="evidence" value="ECO:0007669"/>
    <property type="project" value="UniProtKB-UniRule"/>
</dbReference>
<dbReference type="EC" id="2.10.1.1" evidence="4 9"/>
<evidence type="ECO:0000256" key="6">
    <source>
        <dbReference type="ARBA" id="ARBA00022505"/>
    </source>
</evidence>
<dbReference type="Gene3D" id="2.40.340.10">
    <property type="entry name" value="MoeA, C-terminal, domain IV"/>
    <property type="match status" value="1"/>
</dbReference>
<dbReference type="InterPro" id="IPR036425">
    <property type="entry name" value="MoaB/Mog-like_dom_sf"/>
</dbReference>
<reference evidence="12" key="1">
    <citation type="submission" date="2016-11" db="EMBL/GenBank/DDBJ databases">
        <authorList>
            <person name="Varghese N."/>
            <person name="Submissions S."/>
        </authorList>
    </citation>
    <scope>NUCLEOTIDE SEQUENCE [LARGE SCALE GENOMIC DNA]</scope>
    <source>
        <strain evidence="12">DSM 11003</strain>
    </source>
</reference>
<dbReference type="Gene3D" id="3.40.980.10">
    <property type="entry name" value="MoaB/Mog-like domain"/>
    <property type="match status" value="1"/>
</dbReference>
<keyword evidence="9" id="KW-0460">Magnesium</keyword>
<evidence type="ECO:0000256" key="4">
    <source>
        <dbReference type="ARBA" id="ARBA00013269"/>
    </source>
</evidence>
<dbReference type="PANTHER" id="PTHR10192:SF5">
    <property type="entry name" value="GEPHYRIN"/>
    <property type="match status" value="1"/>
</dbReference>
<evidence type="ECO:0000313" key="12">
    <source>
        <dbReference type="Proteomes" id="UP000242329"/>
    </source>
</evidence>
<accession>A0A1M5RPY5</accession>
<comment type="catalytic activity">
    <reaction evidence="8">
        <text>adenylyl-molybdopterin + molybdate = Mo-molybdopterin + AMP + H(+)</text>
        <dbReference type="Rhea" id="RHEA:35047"/>
        <dbReference type="ChEBI" id="CHEBI:15378"/>
        <dbReference type="ChEBI" id="CHEBI:36264"/>
        <dbReference type="ChEBI" id="CHEBI:62727"/>
        <dbReference type="ChEBI" id="CHEBI:71302"/>
        <dbReference type="ChEBI" id="CHEBI:456215"/>
        <dbReference type="EC" id="2.10.1.1"/>
    </reaction>
</comment>
<dbReference type="PANTHER" id="PTHR10192">
    <property type="entry name" value="MOLYBDOPTERIN BIOSYNTHESIS PROTEIN"/>
    <property type="match status" value="1"/>
</dbReference>
<dbReference type="STRING" id="1123382.SAMN02745221_02079"/>
<comment type="pathway">
    <text evidence="2 9">Cofactor biosynthesis; molybdopterin biosynthesis.</text>
</comment>
<dbReference type="RefSeq" id="WP_073093451.1">
    <property type="nucleotide sequence ID" value="NZ_FQWY01000054.1"/>
</dbReference>
<evidence type="ECO:0000256" key="1">
    <source>
        <dbReference type="ARBA" id="ARBA00002901"/>
    </source>
</evidence>
<dbReference type="SUPFAM" id="SSF63867">
    <property type="entry name" value="MoeA C-terminal domain-like"/>
    <property type="match status" value="1"/>
</dbReference>
<evidence type="ECO:0000256" key="9">
    <source>
        <dbReference type="RuleBase" id="RU365090"/>
    </source>
</evidence>
<evidence type="ECO:0000256" key="5">
    <source>
        <dbReference type="ARBA" id="ARBA00021108"/>
    </source>
</evidence>
<dbReference type="Pfam" id="PF03454">
    <property type="entry name" value="MoeA_C"/>
    <property type="match status" value="1"/>
</dbReference>
<keyword evidence="9 11" id="KW-0808">Transferase</keyword>
<dbReference type="GO" id="GO:0005829">
    <property type="term" value="C:cytosol"/>
    <property type="evidence" value="ECO:0007669"/>
    <property type="project" value="TreeGrafter"/>
</dbReference>
<dbReference type="GO" id="GO:0046872">
    <property type="term" value="F:metal ion binding"/>
    <property type="evidence" value="ECO:0007669"/>
    <property type="project" value="UniProtKB-UniRule"/>
</dbReference>
<comment type="cofactor">
    <cofactor evidence="9">
        <name>Mg(2+)</name>
        <dbReference type="ChEBI" id="CHEBI:18420"/>
    </cofactor>
</comment>
<dbReference type="OrthoDB" id="9804758at2"/>
<keyword evidence="7 9" id="KW-0501">Molybdenum cofactor biosynthesis</keyword>
<evidence type="ECO:0000256" key="3">
    <source>
        <dbReference type="ARBA" id="ARBA00010763"/>
    </source>
</evidence>
<keyword evidence="12" id="KW-1185">Reference proteome</keyword>
<dbReference type="UniPathway" id="UPA00344"/>
<dbReference type="InterPro" id="IPR038987">
    <property type="entry name" value="MoeA-like"/>
</dbReference>
<proteinExistence type="inferred from homology"/>
<dbReference type="SMART" id="SM00852">
    <property type="entry name" value="MoCF_biosynth"/>
    <property type="match status" value="1"/>
</dbReference>
<sequence>MLNISLKEARELICKNVRAGEPEKISLYKALGRIAFRDVYAEKDLPSIRQAAQDGFAVAEIKKEGGFYQIASQLGSTGALAKDEALPVETGQKVPENALAVIPREDVDIEGGFIKVKKEPQRNNFLKMPGEDFKKGERLIKKGDLLNPGRISLLAAYGYKEVEVYKKPRAGIITLNPYISSPSPAVIDSNSYLLAALVEKEGGEVVRIEHAGNKSPAELMDLISNLKIEADIVIATGATFGGKNRDLASFIKDTGGKILFSGVKMQPGGHNGAVIFDDLLFLSLSGNPAACAVGFHLLASPFLRLYQGKSPHLTRIKARVDDDFPFSARGSYRFLRGHFYFAGEVRVRILPGQKPGMIRSLLDYNCLLEISPETETIRAGMEVDVILV</sequence>
<keyword evidence="6 9" id="KW-0500">Molybdenum</keyword>
<evidence type="ECO:0000313" key="11">
    <source>
        <dbReference type="EMBL" id="SHH28201.1"/>
    </source>
</evidence>
<dbReference type="InterPro" id="IPR036135">
    <property type="entry name" value="MoeA_linker/N_sf"/>
</dbReference>
<dbReference type="InterPro" id="IPR005111">
    <property type="entry name" value="MoeA_C_domain_IV"/>
</dbReference>
<dbReference type="Pfam" id="PF03453">
    <property type="entry name" value="MoeA_N"/>
    <property type="match status" value="1"/>
</dbReference>
<protein>
    <recommendedName>
        <fullName evidence="5 9">Molybdopterin molybdenumtransferase</fullName>
        <ecNumber evidence="4 9">2.10.1.1</ecNumber>
    </recommendedName>
</protein>
<name>A0A1M5RPY5_9FIRM</name>
<dbReference type="InterPro" id="IPR005110">
    <property type="entry name" value="MoeA_linker/N"/>
</dbReference>
<dbReference type="Pfam" id="PF00994">
    <property type="entry name" value="MoCF_biosynth"/>
    <property type="match status" value="1"/>
</dbReference>
<dbReference type="Proteomes" id="UP000242329">
    <property type="component" value="Unassembled WGS sequence"/>
</dbReference>
<evidence type="ECO:0000256" key="2">
    <source>
        <dbReference type="ARBA" id="ARBA00005046"/>
    </source>
</evidence>
<dbReference type="AlphaFoldDB" id="A0A1M5RPY5"/>
<keyword evidence="9" id="KW-0479">Metal-binding</keyword>
<dbReference type="InterPro" id="IPR036688">
    <property type="entry name" value="MoeA_C_domain_IV_sf"/>
</dbReference>
<dbReference type="Gene3D" id="3.90.105.10">
    <property type="entry name" value="Molybdopterin biosynthesis moea protein, domain 2"/>
    <property type="match status" value="1"/>
</dbReference>
<dbReference type="SUPFAM" id="SSF53218">
    <property type="entry name" value="Molybdenum cofactor biosynthesis proteins"/>
    <property type="match status" value="1"/>
</dbReference>
<dbReference type="EMBL" id="FQWY01000054">
    <property type="protein sequence ID" value="SHH28201.1"/>
    <property type="molecule type" value="Genomic_DNA"/>
</dbReference>
<feature type="domain" description="MoaB/Mog" evidence="10">
    <location>
        <begin position="171"/>
        <end position="305"/>
    </location>
</feature>
<organism evidence="11 12">
    <name type="scientific">Thermosyntropha lipolytica DSM 11003</name>
    <dbReference type="NCBI Taxonomy" id="1123382"/>
    <lineage>
        <taxon>Bacteria</taxon>
        <taxon>Bacillati</taxon>
        <taxon>Bacillota</taxon>
        <taxon>Clostridia</taxon>
        <taxon>Eubacteriales</taxon>
        <taxon>Syntrophomonadaceae</taxon>
        <taxon>Thermosyntropha</taxon>
    </lineage>
</organism>
<dbReference type="Gene3D" id="2.170.190.11">
    <property type="entry name" value="Molybdopterin biosynthesis moea protein, domain 3"/>
    <property type="match status" value="1"/>
</dbReference>
<dbReference type="SUPFAM" id="SSF63882">
    <property type="entry name" value="MoeA N-terminal region -like"/>
    <property type="match status" value="1"/>
</dbReference>
<gene>
    <name evidence="11" type="ORF">SAMN02745221_02079</name>
</gene>